<evidence type="ECO:0000259" key="1">
    <source>
        <dbReference type="Pfam" id="PF01609"/>
    </source>
</evidence>
<reference evidence="2 3" key="1">
    <citation type="submission" date="2024-07" db="EMBL/GenBank/DDBJ databases">
        <authorList>
            <person name="Thanompreechachai J."/>
            <person name="Duangmal K."/>
        </authorList>
    </citation>
    <scope>NUCLEOTIDE SEQUENCE [LARGE SCALE GENOMIC DNA]</scope>
    <source>
        <strain evidence="2 3">LSe6-4</strain>
    </source>
</reference>
<dbReference type="InterPro" id="IPR002559">
    <property type="entry name" value="Transposase_11"/>
</dbReference>
<sequence>MPVLPSSLTEPLWAQFATLLPNRPEFDPTHPLGCHRRRIPDRVVFDLVLAALVHGSGLERIAVPGCSDRTIRRRLHAWAAAGIGHDVFAQALVAYDTMIGLDLTDVSVDGSITKAVGGGECAGRSPVDRGKGGTKRSVLVDAAGIPLHVEIAGANCHDSPLLAPTLAGLSALGPLPEQVTVHLDAGYDSKNTRALLMELGLQGRIAIKGVKAPIQVGKRWPVERTHAWMNGFGKLRRITERSRAVVQFYTDLAAAITVLRRLVNEARKRYRWPGRPTTRRLR</sequence>
<gene>
    <name evidence="2" type="ORF">AB2L27_19860</name>
</gene>
<comment type="caution">
    <text evidence="2">The sequence shown here is derived from an EMBL/GenBank/DDBJ whole genome shotgun (WGS) entry which is preliminary data.</text>
</comment>
<proteinExistence type="predicted"/>
<protein>
    <submittedName>
        <fullName evidence="2">IS5 family transposase</fullName>
    </submittedName>
</protein>
<evidence type="ECO:0000313" key="2">
    <source>
        <dbReference type="EMBL" id="MEZ0167016.1"/>
    </source>
</evidence>
<dbReference type="PANTHER" id="PTHR30007">
    <property type="entry name" value="PHP DOMAIN PROTEIN"/>
    <property type="match status" value="1"/>
</dbReference>
<organism evidence="2 3">
    <name type="scientific">Kineococcus halophytocola</name>
    <dbReference type="NCBI Taxonomy" id="3234027"/>
    <lineage>
        <taxon>Bacteria</taxon>
        <taxon>Bacillati</taxon>
        <taxon>Actinomycetota</taxon>
        <taxon>Actinomycetes</taxon>
        <taxon>Kineosporiales</taxon>
        <taxon>Kineosporiaceae</taxon>
        <taxon>Kineococcus</taxon>
    </lineage>
</organism>
<dbReference type="RefSeq" id="WP_370443223.1">
    <property type="nucleotide sequence ID" value="NZ_JBGFTU010000041.1"/>
</dbReference>
<accession>A0ABV4H9C7</accession>
<dbReference type="EMBL" id="JBGFTU010000041">
    <property type="protein sequence ID" value="MEZ0167016.1"/>
    <property type="molecule type" value="Genomic_DNA"/>
</dbReference>
<dbReference type="NCBIfam" id="NF033580">
    <property type="entry name" value="transpos_IS5_3"/>
    <property type="match status" value="1"/>
</dbReference>
<dbReference type="Pfam" id="PF01609">
    <property type="entry name" value="DDE_Tnp_1"/>
    <property type="match status" value="1"/>
</dbReference>
<feature type="domain" description="Transposase IS4-like" evidence="1">
    <location>
        <begin position="106"/>
        <end position="249"/>
    </location>
</feature>
<evidence type="ECO:0000313" key="3">
    <source>
        <dbReference type="Proteomes" id="UP001565927"/>
    </source>
</evidence>
<keyword evidence="3" id="KW-1185">Reference proteome</keyword>
<name>A0ABV4H9C7_9ACTN</name>
<dbReference type="PANTHER" id="PTHR30007:SF0">
    <property type="entry name" value="TRANSPOSASE"/>
    <property type="match status" value="1"/>
</dbReference>
<dbReference type="Proteomes" id="UP001565927">
    <property type="component" value="Unassembled WGS sequence"/>
</dbReference>